<comment type="caution">
    <text evidence="2">The sequence shown here is derived from an EMBL/GenBank/DDBJ whole genome shotgun (WGS) entry which is preliminary data.</text>
</comment>
<dbReference type="RefSeq" id="XP_070888828.1">
    <property type="nucleotide sequence ID" value="XM_071028497.1"/>
</dbReference>
<feature type="compositionally biased region" description="Polar residues" evidence="1">
    <location>
        <begin position="352"/>
        <end position="362"/>
    </location>
</feature>
<accession>A0ABR4M099</accession>
<keyword evidence="3" id="KW-1185">Reference proteome</keyword>
<feature type="compositionally biased region" description="Polar residues" evidence="1">
    <location>
        <begin position="292"/>
        <end position="301"/>
    </location>
</feature>
<feature type="region of interest" description="Disordered" evidence="1">
    <location>
        <begin position="267"/>
        <end position="301"/>
    </location>
</feature>
<reference evidence="2 3" key="1">
    <citation type="submission" date="2024-07" db="EMBL/GenBank/DDBJ databases">
        <title>Section-level genome sequencing and comparative genomics of Aspergillus sections Usti and Cavernicolus.</title>
        <authorList>
            <consortium name="Lawrence Berkeley National Laboratory"/>
            <person name="Nybo J.L."/>
            <person name="Vesth T.C."/>
            <person name="Theobald S."/>
            <person name="Frisvad J.C."/>
            <person name="Larsen T.O."/>
            <person name="Kjaerboelling I."/>
            <person name="Rothschild-Mancinelli K."/>
            <person name="Lyhne E.K."/>
            <person name="Kogle M.E."/>
            <person name="Barry K."/>
            <person name="Clum A."/>
            <person name="Na H."/>
            <person name="Ledsgaard L."/>
            <person name="Lin J."/>
            <person name="Lipzen A."/>
            <person name="Kuo A."/>
            <person name="Riley R."/>
            <person name="Mondo S."/>
            <person name="Labutti K."/>
            <person name="Haridas S."/>
            <person name="Pangalinan J."/>
            <person name="Salamov A.A."/>
            <person name="Simmons B.A."/>
            <person name="Magnuson J.K."/>
            <person name="Chen J."/>
            <person name="Drula E."/>
            <person name="Henrissat B."/>
            <person name="Wiebenga A."/>
            <person name="Lubbers R.J."/>
            <person name="Gomes A.C."/>
            <person name="Macurrencykelacurrency M.R."/>
            <person name="Stajich J."/>
            <person name="Grigoriev I.V."/>
            <person name="Mortensen U.H."/>
            <person name="De Vries R.P."/>
            <person name="Baker S.E."/>
            <person name="Andersen M.R."/>
        </authorList>
    </citation>
    <scope>NUCLEOTIDE SEQUENCE [LARGE SCALE GENOMIC DNA]</scope>
    <source>
        <strain evidence="2 3">CBS 449.75</strain>
    </source>
</reference>
<feature type="compositionally biased region" description="Basic residues" evidence="1">
    <location>
        <begin position="71"/>
        <end position="82"/>
    </location>
</feature>
<sequence>MLSKFDLSGNPIGSAGLEILAHAYIKSDLDYLEADAEAIIGANAGGVLALAEDVDSLELEKEKENESPRASRAKKPAGKGKAVKQNGTSQSTPATASKNITLADLKKYTCTRGLRSIPYFILSDIALTTRSAIHLSHMIAIQKASEHLITFLPPGKASAIPEAAQNDKSLIWQPNDELATFAKRLLEVTESIREFKSKAESDSEAFTNSEDAQRKLQSKLVIEYTRLTKRVRIETMKLEGVHSSDIAITALKMMVVSRALLLEDKDRPIEELPEDETENSSVETAEEEEQPTRNSSPVGYQPQTFFTFPDSFSLGPFHPDGATFDEEFPALQTAHESKSPTKRGVLGVKGSLESSSGPSQPIRSGKGIPRNSSVAQKARKQEWRFSLPFELWRRIIAGALDADGILDHDQQTRIIRYASDWDAVAYELTIKGAEDHQQIWKFLETVGCFTYTPLP</sequence>
<dbReference type="Proteomes" id="UP001610432">
    <property type="component" value="Unassembled WGS sequence"/>
</dbReference>
<feature type="region of interest" description="Disordered" evidence="1">
    <location>
        <begin position="333"/>
        <end position="375"/>
    </location>
</feature>
<evidence type="ECO:0000256" key="1">
    <source>
        <dbReference type="SAM" id="MobiDB-lite"/>
    </source>
</evidence>
<feature type="compositionally biased region" description="Basic and acidic residues" evidence="1">
    <location>
        <begin position="59"/>
        <end position="69"/>
    </location>
</feature>
<feature type="compositionally biased region" description="Acidic residues" evidence="1">
    <location>
        <begin position="271"/>
        <end position="289"/>
    </location>
</feature>
<protein>
    <recommendedName>
        <fullName evidence="4">Leucine rich repeat protein</fullName>
    </recommendedName>
</protein>
<dbReference type="EMBL" id="JBFXLQ010000008">
    <property type="protein sequence ID" value="KAL2869849.1"/>
    <property type="molecule type" value="Genomic_DNA"/>
</dbReference>
<evidence type="ECO:0008006" key="4">
    <source>
        <dbReference type="Google" id="ProtNLM"/>
    </source>
</evidence>
<evidence type="ECO:0000313" key="2">
    <source>
        <dbReference type="EMBL" id="KAL2869849.1"/>
    </source>
</evidence>
<dbReference type="GeneID" id="98143569"/>
<proteinExistence type="predicted"/>
<feature type="compositionally biased region" description="Polar residues" evidence="1">
    <location>
        <begin position="85"/>
        <end position="95"/>
    </location>
</feature>
<evidence type="ECO:0000313" key="3">
    <source>
        <dbReference type="Proteomes" id="UP001610432"/>
    </source>
</evidence>
<name>A0ABR4M099_9EURO</name>
<gene>
    <name evidence="2" type="ORF">BJX67DRAFT_347102</name>
</gene>
<organism evidence="2 3">
    <name type="scientific">Aspergillus lucknowensis</name>
    <dbReference type="NCBI Taxonomy" id="176173"/>
    <lineage>
        <taxon>Eukaryota</taxon>
        <taxon>Fungi</taxon>
        <taxon>Dikarya</taxon>
        <taxon>Ascomycota</taxon>
        <taxon>Pezizomycotina</taxon>
        <taxon>Eurotiomycetes</taxon>
        <taxon>Eurotiomycetidae</taxon>
        <taxon>Eurotiales</taxon>
        <taxon>Aspergillaceae</taxon>
        <taxon>Aspergillus</taxon>
        <taxon>Aspergillus subgen. Nidulantes</taxon>
    </lineage>
</organism>
<feature type="region of interest" description="Disordered" evidence="1">
    <location>
        <begin position="59"/>
        <end position="95"/>
    </location>
</feature>